<evidence type="ECO:0000256" key="1">
    <source>
        <dbReference type="ARBA" id="ARBA00022614"/>
    </source>
</evidence>
<gene>
    <name evidence="5" type="ORF">EDS130_LOCUS31183</name>
    <name evidence="6" type="ORF">XAT740_LOCUS46555</name>
</gene>
<keyword evidence="7" id="KW-1185">Reference proteome</keyword>
<name>A0A815EM12_ADIRI</name>
<dbReference type="PANTHER" id="PTHR48051">
    <property type="match status" value="1"/>
</dbReference>
<dbReference type="Gene3D" id="3.80.10.10">
    <property type="entry name" value="Ribonuclease Inhibitor"/>
    <property type="match status" value="1"/>
</dbReference>
<evidence type="ECO:0000313" key="6">
    <source>
        <dbReference type="EMBL" id="CAF1590872.1"/>
    </source>
</evidence>
<organism evidence="5 8">
    <name type="scientific">Adineta ricciae</name>
    <name type="common">Rotifer</name>
    <dbReference type="NCBI Taxonomy" id="249248"/>
    <lineage>
        <taxon>Eukaryota</taxon>
        <taxon>Metazoa</taxon>
        <taxon>Spiralia</taxon>
        <taxon>Gnathifera</taxon>
        <taxon>Rotifera</taxon>
        <taxon>Eurotatoria</taxon>
        <taxon>Bdelloidea</taxon>
        <taxon>Adinetida</taxon>
        <taxon>Adinetidae</taxon>
        <taxon>Adineta</taxon>
    </lineage>
</organism>
<dbReference type="PANTHER" id="PTHR48051:SF54">
    <property type="entry name" value="LEUCINE-RICH REPEAT-CONTAINING PROTEIN"/>
    <property type="match status" value="1"/>
</dbReference>
<proteinExistence type="predicted"/>
<dbReference type="OrthoDB" id="40118at2759"/>
<feature type="chain" id="PRO_5036411521" description="Disease resistance R13L4/SHOC-2-like LRR domain-containing protein" evidence="3">
    <location>
        <begin position="21"/>
        <end position="367"/>
    </location>
</feature>
<feature type="signal peptide" evidence="3">
    <location>
        <begin position="1"/>
        <end position="20"/>
    </location>
</feature>
<dbReference type="InterPro" id="IPR001611">
    <property type="entry name" value="Leu-rich_rpt"/>
</dbReference>
<dbReference type="GO" id="GO:0005737">
    <property type="term" value="C:cytoplasm"/>
    <property type="evidence" value="ECO:0007669"/>
    <property type="project" value="TreeGrafter"/>
</dbReference>
<evidence type="ECO:0000256" key="2">
    <source>
        <dbReference type="ARBA" id="ARBA00022737"/>
    </source>
</evidence>
<accession>A0A815EM12</accession>
<sequence length="367" mass="41483">MAKQIFMLLICLVQASLVLGGAIFSDLMVHDVLKLANVTNDIAPEREASTLNCSKYRRDYDIVKSFPFSVQTSPQVTANKTYVLMDTNNAVTDLTIYKEKYVPMNVYCLKNLKSLTIVNTRFYEFPNDDLGVRAIPAEIGELKLLTQLHIYDSPVQYLPKEIANLNALTQLTVENGALNELPSVIGQLTRLQIVRLPKNNLKSLPATISSLASLNTLDIQSNQLTTIDELQNAYNLRTLYAQNCQITFLPTNLPHVDHLNMSHNNLEDLFGIGTLGYGVGYGGTLKFFDFSHNRIEVVPPEISKIVARIQEFSVKNNQLTHLPKEFFNLRYAATTRIDLSLNWFSDEELELIKTTMRTLFPQAQVIY</sequence>
<dbReference type="InterPro" id="IPR055414">
    <property type="entry name" value="LRR_R13L4/SHOC2-like"/>
</dbReference>
<keyword evidence="2" id="KW-0677">Repeat</keyword>
<dbReference type="EMBL" id="CAJNOR010006278">
    <property type="protein sequence ID" value="CAF1590872.1"/>
    <property type="molecule type" value="Genomic_DNA"/>
</dbReference>
<dbReference type="AlphaFoldDB" id="A0A815EM12"/>
<evidence type="ECO:0000313" key="5">
    <source>
        <dbReference type="EMBL" id="CAF1311788.1"/>
    </source>
</evidence>
<keyword evidence="1" id="KW-0433">Leucine-rich repeat</keyword>
<dbReference type="EMBL" id="CAJNOJ010000226">
    <property type="protein sequence ID" value="CAF1311788.1"/>
    <property type="molecule type" value="Genomic_DNA"/>
</dbReference>
<feature type="domain" description="Disease resistance R13L4/SHOC-2-like LRR" evidence="4">
    <location>
        <begin position="138"/>
        <end position="242"/>
    </location>
</feature>
<dbReference type="PROSITE" id="PS51450">
    <property type="entry name" value="LRR"/>
    <property type="match status" value="1"/>
</dbReference>
<dbReference type="InterPro" id="IPR050216">
    <property type="entry name" value="LRR_domain-containing"/>
</dbReference>
<dbReference type="InterPro" id="IPR003591">
    <property type="entry name" value="Leu-rich_rpt_typical-subtyp"/>
</dbReference>
<dbReference type="Proteomes" id="UP000663852">
    <property type="component" value="Unassembled WGS sequence"/>
</dbReference>
<dbReference type="Pfam" id="PF23598">
    <property type="entry name" value="LRR_14"/>
    <property type="match status" value="1"/>
</dbReference>
<protein>
    <recommendedName>
        <fullName evidence="4">Disease resistance R13L4/SHOC-2-like LRR domain-containing protein</fullName>
    </recommendedName>
</protein>
<dbReference type="Proteomes" id="UP000663828">
    <property type="component" value="Unassembled WGS sequence"/>
</dbReference>
<evidence type="ECO:0000256" key="3">
    <source>
        <dbReference type="SAM" id="SignalP"/>
    </source>
</evidence>
<comment type="caution">
    <text evidence="5">The sequence shown here is derived from an EMBL/GenBank/DDBJ whole genome shotgun (WGS) entry which is preliminary data.</text>
</comment>
<evidence type="ECO:0000313" key="7">
    <source>
        <dbReference type="Proteomes" id="UP000663828"/>
    </source>
</evidence>
<keyword evidence="3" id="KW-0732">Signal</keyword>
<dbReference type="SUPFAM" id="SSF52047">
    <property type="entry name" value="RNI-like"/>
    <property type="match status" value="1"/>
</dbReference>
<evidence type="ECO:0000313" key="8">
    <source>
        <dbReference type="Proteomes" id="UP000663852"/>
    </source>
</evidence>
<dbReference type="SMART" id="SM00369">
    <property type="entry name" value="LRR_TYP"/>
    <property type="match status" value="4"/>
</dbReference>
<evidence type="ECO:0000259" key="4">
    <source>
        <dbReference type="Pfam" id="PF23598"/>
    </source>
</evidence>
<dbReference type="InterPro" id="IPR032675">
    <property type="entry name" value="LRR_dom_sf"/>
</dbReference>
<reference evidence="5" key="1">
    <citation type="submission" date="2021-02" db="EMBL/GenBank/DDBJ databases">
        <authorList>
            <person name="Nowell W R."/>
        </authorList>
    </citation>
    <scope>NUCLEOTIDE SEQUENCE</scope>
</reference>